<evidence type="ECO:0000256" key="1">
    <source>
        <dbReference type="SAM" id="Phobius"/>
    </source>
</evidence>
<keyword evidence="1" id="KW-0472">Membrane</keyword>
<dbReference type="AlphaFoldDB" id="A0A1I8F406"/>
<dbReference type="Proteomes" id="UP000095280">
    <property type="component" value="Unplaced"/>
</dbReference>
<evidence type="ECO:0000313" key="2">
    <source>
        <dbReference type="Proteomes" id="UP000095280"/>
    </source>
</evidence>
<keyword evidence="1" id="KW-1133">Transmembrane helix</keyword>
<evidence type="ECO:0000313" key="3">
    <source>
        <dbReference type="WBParaSite" id="maker-unitig_19753-snap-gene-0.3-mRNA-1"/>
    </source>
</evidence>
<proteinExistence type="predicted"/>
<sequence length="411" mass="45314">LHAIIFSEKLFTCASNVLPILGAFQIADGVTAHNCAAARYGEDAAEAEIRRATSPSATHNKQQQQRRRGRVLALVSNSFHNEIAFYSDRRSRPVRPQCATGVAGPRVVKNSRRRHTEQIYTGRFYSAQLLRSLSATAPMRMRTRRKSEVDSESGDAFKSVLVKRLLTLAFLMAAFAGSVLLRLFSQQTILWGLLTTPVANCHCRHCWRCSSLLMILLGRDSRLCLYRYITALPRPLLASPSESMPGMVSSILSRVSRICNDGTSVKNSLRAELRLDERRRSSFLRCIIASKSDTGNPAPASSALNPSNLFVHVSFTGDIVFVILLVGVAKDIGDDATAGSGLLMLLLLNRVSILSVRIVHNGRPMLARLFSLGRLEAFKIRFGVVFAIVGVLCSGSCNSPIAIRLVIFRRR</sequence>
<feature type="transmembrane region" description="Helical" evidence="1">
    <location>
        <begin position="380"/>
        <end position="407"/>
    </location>
</feature>
<accession>A0A1I8F406</accession>
<keyword evidence="2" id="KW-1185">Reference proteome</keyword>
<dbReference type="WBParaSite" id="maker-unitig_19753-snap-gene-0.3-mRNA-1">
    <property type="protein sequence ID" value="maker-unitig_19753-snap-gene-0.3-mRNA-1"/>
    <property type="gene ID" value="maker-unitig_19753-snap-gene-0.3"/>
</dbReference>
<organism evidence="2 3">
    <name type="scientific">Macrostomum lignano</name>
    <dbReference type="NCBI Taxonomy" id="282301"/>
    <lineage>
        <taxon>Eukaryota</taxon>
        <taxon>Metazoa</taxon>
        <taxon>Spiralia</taxon>
        <taxon>Lophotrochozoa</taxon>
        <taxon>Platyhelminthes</taxon>
        <taxon>Rhabditophora</taxon>
        <taxon>Macrostomorpha</taxon>
        <taxon>Macrostomida</taxon>
        <taxon>Macrostomidae</taxon>
        <taxon>Macrostomum</taxon>
    </lineage>
</organism>
<keyword evidence="1" id="KW-0812">Transmembrane</keyword>
<name>A0A1I8F406_9PLAT</name>
<reference evidence="3" key="1">
    <citation type="submission" date="2016-11" db="UniProtKB">
        <authorList>
            <consortium name="WormBaseParasite"/>
        </authorList>
    </citation>
    <scope>IDENTIFICATION</scope>
</reference>
<protein>
    <submittedName>
        <fullName evidence="3">CitMHS domain-containing protein</fullName>
    </submittedName>
</protein>